<dbReference type="InterPro" id="IPR024862">
    <property type="entry name" value="TRPV"/>
</dbReference>
<dbReference type="GO" id="GO:0005216">
    <property type="term" value="F:monoatomic ion channel activity"/>
    <property type="evidence" value="ECO:0007669"/>
    <property type="project" value="InterPro"/>
</dbReference>
<dbReference type="GO" id="GO:0098703">
    <property type="term" value="P:calcium ion import across plasma membrane"/>
    <property type="evidence" value="ECO:0007669"/>
    <property type="project" value="TreeGrafter"/>
</dbReference>
<evidence type="ECO:0000256" key="1">
    <source>
        <dbReference type="ARBA" id="ARBA00022737"/>
    </source>
</evidence>
<keyword evidence="1" id="KW-0677">Repeat</keyword>
<reference evidence="3 4" key="1">
    <citation type="submission" date="2017-11" db="EMBL/GenBank/DDBJ databases">
        <title>The genome of Rhizophagus clarus HR1 reveals common genetic basis of auxotrophy among arbuscular mycorrhizal fungi.</title>
        <authorList>
            <person name="Kobayashi Y."/>
        </authorList>
    </citation>
    <scope>NUCLEOTIDE SEQUENCE [LARGE SCALE GENOMIC DNA]</scope>
    <source>
        <strain evidence="3 4">HR1</strain>
    </source>
</reference>
<proteinExistence type="predicted"/>
<dbReference type="STRING" id="94130.A0A2Z6QMN0"/>
<feature type="transmembrane region" description="Helical" evidence="2">
    <location>
        <begin position="1101"/>
        <end position="1120"/>
    </location>
</feature>
<accession>A0A2Z6QMN0</accession>
<evidence type="ECO:0000313" key="3">
    <source>
        <dbReference type="EMBL" id="GBB89982.1"/>
    </source>
</evidence>
<keyword evidence="2" id="KW-0472">Membrane</keyword>
<feature type="transmembrane region" description="Helical" evidence="2">
    <location>
        <begin position="1061"/>
        <end position="1081"/>
    </location>
</feature>
<sequence length="1372" mass="160407">MDEEIINFDISVSEGSVEGIFKPFEKKSPEWIISISPDGENVLKFNHRKLEFEIIPAKNLNDDFKEFEYNDLQEKNPISYKIGLQENDPIISYKVKDEFKVSEDNFSRWMIAISNSTQDTKRKEVLVAISHVTKSDMLSSPNVNYGNKSKNHVIEIYQTEFQAKVESLDKNGIDKKSIDEKSIDEKSIDEESIDEESDTTDDIDEIIKEDAFVERNKVDKTVIYRINLDQDSKFEQPNPVCDNLPGGIVIFVHNKNNDDHDVYCFIFNASGICREMFAHDLDHKITEHFYYPISLQKDLYTLYKKESCIAKLYNSVLDHYFFIEQYKEGIQVLQLYDLRTMKMEKFFVLSESESLNAFGNSIFAKSSNEIFIAFSTGLGKLSLFLIENGLEIASQDFGIDFKILFCEFINDDNTLIIIVQRKESKIGEILYWNLFSTKNHLKTVGETGFLKDVNNISSIARIPGKLFTINNNEEIFSVLDNLINDCNPEEKDKKIMIIYNSQNKVEEPYFKDETKNNDEKHTIFRRKDSKNLLVNIDSKNENKNNDEEHTIFRRKDSNENVTYLLVNNKEPWAINNYNRVSVYLDENESTQLFIGRSTIQVWSKNTKNNEIELEYIWTNNVKADKEKDFPLEINELYVGDRSFYAKIRWGELKKDKFFEVKWPYNDNHVTPIKHACDSLEHLNNRRKKLVGREKQREFDNMKDHISYIIWRFIKNKPDIWRLMDARFDIMAKIIIGGSHTLVKYILFGDGTRNLDLHIPRLKRWDNKDEKKFKKKVIEEKRNNLDIKNLSDLQIAIRFCKGGSEFNRRSLIVAYLLEYYTEISHSFQHVGNHAKEIFYKRCISDIKISDMVEYSEITPREVDVAVKLSQGIVAFNPNTKLIPKKETRKSISYYLRKLYVKIFLNTESSSPTVKIFPLQKFTVNEIRDKQKNRNFLSKVFQYIFIPRGYLSENTEASKTSPLIQLIRNESDEVIFRNPAMDAAINYKWTPAKNYFLRIFFTYVLYASCFAALAGCYLGHVEATGHLNNFIFFLFFLFYYSGIYLFLVEIIQFKHHGWKHYMGFFNFVDLASVVIPLVLVSVYVTPKFKLSNAFAGVVSTSNITAGFSFTMLILWIEFILYLRLFSGPANFIYIMLNIIKGTYLFVIFMLLVVLALSHVFLLLLQHTNFPDLNDITPKTTSYTLQNNAGDTIGTSQQSFDRIQDNPSKDFGTSFLSTYAWLRGTYTQEAAWNFWGVEALTLIGSLFLTTIAQNMFVAFLTSAYDEGRKNGRVELLRYRAELISDYETLDVIHFSPPPSEPDYIYILDNSENSNDEWEKLVKKHEKKNLSDYLENHGLEKKMDNKELSFEEKYNDNSLLHYDEPYNNSSNRNLYK</sequence>
<keyword evidence="2" id="KW-1133">Transmembrane helix</keyword>
<dbReference type="GO" id="GO:0005886">
    <property type="term" value="C:plasma membrane"/>
    <property type="evidence" value="ECO:0007669"/>
    <property type="project" value="TreeGrafter"/>
</dbReference>
<evidence type="ECO:0000256" key="2">
    <source>
        <dbReference type="SAM" id="Phobius"/>
    </source>
</evidence>
<organism evidence="3 4">
    <name type="scientific">Rhizophagus clarus</name>
    <dbReference type="NCBI Taxonomy" id="94130"/>
    <lineage>
        <taxon>Eukaryota</taxon>
        <taxon>Fungi</taxon>
        <taxon>Fungi incertae sedis</taxon>
        <taxon>Mucoromycota</taxon>
        <taxon>Glomeromycotina</taxon>
        <taxon>Glomeromycetes</taxon>
        <taxon>Glomerales</taxon>
        <taxon>Glomeraceae</taxon>
        <taxon>Rhizophagus</taxon>
    </lineage>
</organism>
<name>A0A2Z6QMN0_9GLOM</name>
<dbReference type="PANTHER" id="PTHR10582">
    <property type="entry name" value="TRANSIENT RECEPTOR POTENTIAL ION CHANNEL PROTEIN"/>
    <property type="match status" value="1"/>
</dbReference>
<evidence type="ECO:0008006" key="5">
    <source>
        <dbReference type="Google" id="ProtNLM"/>
    </source>
</evidence>
<gene>
    <name evidence="3" type="ORF">RclHR1_16840003</name>
</gene>
<protein>
    <recommendedName>
        <fullName evidence="5">Ion transport domain-containing protein</fullName>
    </recommendedName>
</protein>
<feature type="transmembrane region" description="Helical" evidence="2">
    <location>
        <begin position="1028"/>
        <end position="1049"/>
    </location>
</feature>
<keyword evidence="4" id="KW-1185">Reference proteome</keyword>
<dbReference type="PANTHER" id="PTHR10582:SF2">
    <property type="entry name" value="INACTIVE"/>
    <property type="match status" value="1"/>
</dbReference>
<feature type="transmembrane region" description="Helical" evidence="2">
    <location>
        <begin position="1141"/>
        <end position="1162"/>
    </location>
</feature>
<comment type="caution">
    <text evidence="3">The sequence shown here is derived from an EMBL/GenBank/DDBJ whole genome shotgun (WGS) entry which is preliminary data.</text>
</comment>
<dbReference type="EMBL" id="BEXD01000762">
    <property type="protein sequence ID" value="GBB89982.1"/>
    <property type="molecule type" value="Genomic_DNA"/>
</dbReference>
<feature type="transmembrane region" description="Helical" evidence="2">
    <location>
        <begin position="1236"/>
        <end position="1257"/>
    </location>
</feature>
<dbReference type="Proteomes" id="UP000247702">
    <property type="component" value="Unassembled WGS sequence"/>
</dbReference>
<keyword evidence="2" id="KW-0812">Transmembrane</keyword>
<evidence type="ECO:0000313" key="4">
    <source>
        <dbReference type="Proteomes" id="UP000247702"/>
    </source>
</evidence>
<feature type="transmembrane region" description="Helical" evidence="2">
    <location>
        <begin position="993"/>
        <end position="1016"/>
    </location>
</feature>